<evidence type="ECO:0000313" key="3">
    <source>
        <dbReference type="Proteomes" id="UP001530377"/>
    </source>
</evidence>
<feature type="domain" description="Nucleolar GTP-binding protein 1 Rossman-fold" evidence="1">
    <location>
        <begin position="18"/>
        <end position="74"/>
    </location>
</feature>
<dbReference type="Proteomes" id="UP001530377">
    <property type="component" value="Unassembled WGS sequence"/>
</dbReference>
<organism evidence="2 3">
    <name type="scientific">Cyclostephanos tholiformis</name>
    <dbReference type="NCBI Taxonomy" id="382380"/>
    <lineage>
        <taxon>Eukaryota</taxon>
        <taxon>Sar</taxon>
        <taxon>Stramenopiles</taxon>
        <taxon>Ochrophyta</taxon>
        <taxon>Bacillariophyta</taxon>
        <taxon>Coscinodiscophyceae</taxon>
        <taxon>Thalassiosirophycidae</taxon>
        <taxon>Stephanodiscales</taxon>
        <taxon>Stephanodiscaceae</taxon>
        <taxon>Cyclostephanos</taxon>
    </lineage>
</organism>
<protein>
    <recommendedName>
        <fullName evidence="1">Nucleolar GTP-binding protein 1 Rossman-fold domain-containing protein</fullName>
    </recommendedName>
</protein>
<gene>
    <name evidence="2" type="ORF">ACHAXA_010579</name>
</gene>
<accession>A0ABD3RZB4</accession>
<evidence type="ECO:0000259" key="1">
    <source>
        <dbReference type="Pfam" id="PF06858"/>
    </source>
</evidence>
<proteinExistence type="predicted"/>
<name>A0ABD3RZB4_9STRA</name>
<dbReference type="AlphaFoldDB" id="A0ABD3RZB4"/>
<dbReference type="Pfam" id="PF06858">
    <property type="entry name" value="NOG1"/>
    <property type="match status" value="1"/>
</dbReference>
<keyword evidence="3" id="KW-1185">Reference proteome</keyword>
<sequence length="94" mass="10820">MNSPCMLQHDDDRLHNVMENLMLATMAHLPTVVLYMMDLSGGAEDMCSSMEDQLVLRRELRACFPMRPWINIVSEVNQGIVDGIWERLAQILEE</sequence>
<dbReference type="InterPro" id="IPR010674">
    <property type="entry name" value="NOG1_Rossman_fold_dom"/>
</dbReference>
<dbReference type="EMBL" id="JALLPB020000100">
    <property type="protein sequence ID" value="KAL3817560.1"/>
    <property type="molecule type" value="Genomic_DNA"/>
</dbReference>
<dbReference type="PANTHER" id="PTHR45759">
    <property type="entry name" value="NUCLEOLAR GTP-BINDING PROTEIN 1"/>
    <property type="match status" value="1"/>
</dbReference>
<comment type="caution">
    <text evidence="2">The sequence shown here is derived from an EMBL/GenBank/DDBJ whole genome shotgun (WGS) entry which is preliminary data.</text>
</comment>
<reference evidence="2 3" key="1">
    <citation type="submission" date="2024-10" db="EMBL/GenBank/DDBJ databases">
        <title>Updated reference genomes for cyclostephanoid diatoms.</title>
        <authorList>
            <person name="Roberts W.R."/>
            <person name="Alverson A.J."/>
        </authorList>
    </citation>
    <scope>NUCLEOTIDE SEQUENCE [LARGE SCALE GENOMIC DNA]</scope>
    <source>
        <strain evidence="2 3">AJA228-03</strain>
    </source>
</reference>
<evidence type="ECO:0000313" key="2">
    <source>
        <dbReference type="EMBL" id="KAL3817560.1"/>
    </source>
</evidence>